<reference evidence="7" key="1">
    <citation type="submission" date="2014-07" db="EMBL/GenBank/DDBJ databases">
        <title>Genome sequencing of plant-pathogenic Streptomyces species.</title>
        <authorList>
            <person name="Harrison J."/>
            <person name="Sapp M."/>
            <person name="Thwaites R."/>
            <person name="Studholme D.J."/>
        </authorList>
    </citation>
    <scope>NUCLEOTIDE SEQUENCE [LARGE SCALE GENOMIC DNA]</scope>
    <source>
        <strain evidence="7">NCPPB 4445</strain>
    </source>
</reference>
<accession>A0A0L0K672</accession>
<keyword evidence="3" id="KW-0285">Flavoprotein</keyword>
<proteinExistence type="inferred from homology"/>
<evidence type="ECO:0000256" key="2">
    <source>
        <dbReference type="ARBA" id="ARBA00009347"/>
    </source>
</evidence>
<keyword evidence="4" id="KW-0274">FAD</keyword>
<dbReference type="SUPFAM" id="SSF47203">
    <property type="entry name" value="Acyl-CoA dehydrogenase C-terminal domain-like"/>
    <property type="match status" value="1"/>
</dbReference>
<protein>
    <recommendedName>
        <fullName evidence="5">Acyl-CoA dehydrogenase/oxidase C-terminal domain-containing protein</fullName>
    </recommendedName>
</protein>
<evidence type="ECO:0000256" key="3">
    <source>
        <dbReference type="ARBA" id="ARBA00022630"/>
    </source>
</evidence>
<dbReference type="Gene3D" id="1.20.140.10">
    <property type="entry name" value="Butyryl-CoA Dehydrogenase, subunit A, domain 3"/>
    <property type="match status" value="1"/>
</dbReference>
<evidence type="ECO:0000313" key="6">
    <source>
        <dbReference type="EMBL" id="KND33184.1"/>
    </source>
</evidence>
<evidence type="ECO:0000256" key="4">
    <source>
        <dbReference type="ARBA" id="ARBA00022827"/>
    </source>
</evidence>
<sequence>MTNDPSRVGELERRLGDPFDDTNPAGFAALLAADERAEMPAGAEQALDDYGFNAEFVPVELGGRLSRLDDVVAALRSLYRRDPSLGLGYGMSSFIASVNVWLAGDDRQRRTAADLILGNHRLAAAYHELAHGNDLTGAECALVDVDGTPVLRGRKEVVTNVRRARGMVLFARTDERPGSRSHSQILLDKRTLDPARLRDLPRFPSSGMRAVQLHGIEFEDCPLPPDSILGRGRGLETAIRSFQITKTVTPAVMCGPVETGLRVALRHLTTRPLYGATAADLPHVRSALAGVFADLLLVECFGAAAIRAVHVLPDEASVLSAVYKHFGSAVLLDAMNTLSELLGAHFYLRTGPTAIFQKLLRDVRLVGFGHAARAACESIVLPQLPVLARRSWSAPHPEDAPAELFDLDAPLGPLEFQRLGLSCGGRDHLTGSLTASVARLAGPAAALGELFLAEHAALTRACRDLGPADVTVTAGADAAGLVTRLGHVHAAASVLGLWRHNLGGGGLPDAPVWPHALLARLHGRLTGRPTALPPAAEEALHSELLDRFHTGRSFDLAVRPLPDGQGAART</sequence>
<dbReference type="InterPro" id="IPR009075">
    <property type="entry name" value="AcylCo_DH/oxidase_C"/>
</dbReference>
<dbReference type="GO" id="GO:0003995">
    <property type="term" value="F:acyl-CoA dehydrogenase activity"/>
    <property type="evidence" value="ECO:0007669"/>
    <property type="project" value="TreeGrafter"/>
</dbReference>
<comment type="cofactor">
    <cofactor evidence="1">
        <name>FAD</name>
        <dbReference type="ChEBI" id="CHEBI:57692"/>
    </cofactor>
</comment>
<dbReference type="GO" id="GO:0050660">
    <property type="term" value="F:flavin adenine dinucleotide binding"/>
    <property type="evidence" value="ECO:0007669"/>
    <property type="project" value="InterPro"/>
</dbReference>
<evidence type="ECO:0000259" key="5">
    <source>
        <dbReference type="Pfam" id="PF00441"/>
    </source>
</evidence>
<comment type="caution">
    <text evidence="6">The sequence shown here is derived from an EMBL/GenBank/DDBJ whole genome shotgun (WGS) entry which is preliminary data.</text>
</comment>
<dbReference type="OrthoDB" id="3860847at2"/>
<dbReference type="AlphaFoldDB" id="A0A0L0K672"/>
<dbReference type="SUPFAM" id="SSF56645">
    <property type="entry name" value="Acyl-CoA dehydrogenase NM domain-like"/>
    <property type="match status" value="1"/>
</dbReference>
<evidence type="ECO:0000256" key="1">
    <source>
        <dbReference type="ARBA" id="ARBA00001974"/>
    </source>
</evidence>
<dbReference type="Gene3D" id="1.10.540.10">
    <property type="entry name" value="Acyl-CoA dehydrogenase/oxidase, N-terminal domain"/>
    <property type="match status" value="1"/>
</dbReference>
<dbReference type="Gene3D" id="2.40.110.10">
    <property type="entry name" value="Butyryl-CoA Dehydrogenase, subunit A, domain 2"/>
    <property type="match status" value="1"/>
</dbReference>
<dbReference type="PATRIC" id="fig|42234.21.peg.4137"/>
<dbReference type="Proteomes" id="UP000037151">
    <property type="component" value="Unassembled WGS sequence"/>
</dbReference>
<dbReference type="CDD" id="cd00567">
    <property type="entry name" value="ACAD"/>
    <property type="match status" value="1"/>
</dbReference>
<comment type="similarity">
    <text evidence="2">Belongs to the acyl-CoA dehydrogenase family.</text>
</comment>
<organism evidence="6 7">
    <name type="scientific">Streptomyces acidiscabies</name>
    <dbReference type="NCBI Taxonomy" id="42234"/>
    <lineage>
        <taxon>Bacteria</taxon>
        <taxon>Bacillati</taxon>
        <taxon>Actinomycetota</taxon>
        <taxon>Actinomycetes</taxon>
        <taxon>Kitasatosporales</taxon>
        <taxon>Streptomycetaceae</taxon>
        <taxon>Streptomyces</taxon>
    </lineage>
</organism>
<dbReference type="InterPro" id="IPR046373">
    <property type="entry name" value="Acyl-CoA_Oxase/DH_mid-dom_sf"/>
</dbReference>
<name>A0A0L0K672_9ACTN</name>
<dbReference type="RefSeq" id="WP_050371899.1">
    <property type="nucleotide sequence ID" value="NZ_KQ257822.1"/>
</dbReference>
<dbReference type="PANTHER" id="PTHR43884">
    <property type="entry name" value="ACYL-COA DEHYDROGENASE"/>
    <property type="match status" value="1"/>
</dbReference>
<dbReference type="InterPro" id="IPR036250">
    <property type="entry name" value="AcylCo_DH-like_C"/>
</dbReference>
<dbReference type="Pfam" id="PF00441">
    <property type="entry name" value="Acyl-CoA_dh_1"/>
    <property type="match status" value="1"/>
</dbReference>
<dbReference type="PANTHER" id="PTHR43884:SF19">
    <property type="entry name" value="ACYL-COA DEHYDROGENASE FADE4-RELATED"/>
    <property type="match status" value="1"/>
</dbReference>
<gene>
    <name evidence="6" type="ORF">IQ63_20065</name>
</gene>
<feature type="domain" description="Acyl-CoA dehydrogenase/oxidase C-terminal" evidence="5">
    <location>
        <begin position="232"/>
        <end position="366"/>
    </location>
</feature>
<evidence type="ECO:0000313" key="7">
    <source>
        <dbReference type="Proteomes" id="UP000037151"/>
    </source>
</evidence>
<dbReference type="EMBL" id="JPPY01000128">
    <property type="protein sequence ID" value="KND33184.1"/>
    <property type="molecule type" value="Genomic_DNA"/>
</dbReference>
<dbReference type="GO" id="GO:0005886">
    <property type="term" value="C:plasma membrane"/>
    <property type="evidence" value="ECO:0007669"/>
    <property type="project" value="TreeGrafter"/>
</dbReference>
<dbReference type="InterPro" id="IPR037069">
    <property type="entry name" value="AcylCoA_DH/ox_N_sf"/>
</dbReference>
<dbReference type="InterPro" id="IPR009100">
    <property type="entry name" value="AcylCoA_DH/oxidase_NM_dom_sf"/>
</dbReference>